<keyword evidence="4" id="KW-0902">Two-component regulatory system</keyword>
<dbReference type="Pfam" id="PF02518">
    <property type="entry name" value="HATPase_c"/>
    <property type="match status" value="1"/>
</dbReference>
<feature type="domain" description="PAS" evidence="8">
    <location>
        <begin position="515"/>
        <end position="585"/>
    </location>
</feature>
<dbReference type="FunFam" id="3.30.565.10:FF:000010">
    <property type="entry name" value="Sensor histidine kinase RcsC"/>
    <property type="match status" value="1"/>
</dbReference>
<dbReference type="PRINTS" id="PR00344">
    <property type="entry name" value="BCTRLSENSOR"/>
</dbReference>
<accession>A0A6J4JNM3</accession>
<dbReference type="SMART" id="SM00091">
    <property type="entry name" value="PAS"/>
    <property type="match status" value="3"/>
</dbReference>
<dbReference type="InterPro" id="IPR035965">
    <property type="entry name" value="PAS-like_dom_sf"/>
</dbReference>
<evidence type="ECO:0000256" key="4">
    <source>
        <dbReference type="ARBA" id="ARBA00023012"/>
    </source>
</evidence>
<dbReference type="PROSITE" id="PS50109">
    <property type="entry name" value="HIS_KIN"/>
    <property type="match status" value="1"/>
</dbReference>
<evidence type="ECO:0000259" key="7">
    <source>
        <dbReference type="PROSITE" id="PS50110"/>
    </source>
</evidence>
<dbReference type="CDD" id="cd16922">
    <property type="entry name" value="HATPase_EvgS-ArcB-TorS-like"/>
    <property type="match status" value="1"/>
</dbReference>
<dbReference type="Pfam" id="PF08447">
    <property type="entry name" value="PAS_3"/>
    <property type="match status" value="2"/>
</dbReference>
<gene>
    <name evidence="10" type="ORF">AVDCRST_MAG95-3463</name>
</gene>
<keyword evidence="3 5" id="KW-0597">Phosphoprotein</keyword>
<dbReference type="SMART" id="SM00086">
    <property type="entry name" value="PAC"/>
    <property type="match status" value="4"/>
</dbReference>
<dbReference type="InterPro" id="IPR004358">
    <property type="entry name" value="Sig_transdc_His_kin-like_C"/>
</dbReference>
<dbReference type="InterPro" id="IPR003594">
    <property type="entry name" value="HATPase_dom"/>
</dbReference>
<feature type="domain" description="PAC" evidence="9">
    <location>
        <begin position="589"/>
        <end position="641"/>
    </location>
</feature>
<dbReference type="SMART" id="SM00387">
    <property type="entry name" value="HATPase_c"/>
    <property type="match status" value="1"/>
</dbReference>
<dbReference type="SMART" id="SM00388">
    <property type="entry name" value="HisKA"/>
    <property type="match status" value="1"/>
</dbReference>
<dbReference type="PROSITE" id="PS50112">
    <property type="entry name" value="PAS"/>
    <property type="match status" value="2"/>
</dbReference>
<sequence>MSFNFQKLLQELDASLPVMLYQFVLEPDGSFAMPYVSEGAYEMFELTADQIRQDVSCILQMLPAENAEALQNSILHSAQTLTAWSISSWVTLGSGKRKWMRGHSKPQRRKNGQVIWNGIFFDVTEQKEAEETLARSENLLNATGRIAQIGGWEVDLQTLTPIWTEQTYAIYGVSPHTPLTIDLQFYFYPEPERQQLQTCLDLLLATGQAFDIELPIITAQGQRRWVRKLGQTNFQDGKLTRVFGTIQDITEQKQAAETLIRSQNLLQITGKLTQVGGWEIDLKTQQPIWSEEVYHLHEVAPGTPITLEYTQTFFDEPTREYIQQHLNNLTETGLGFDLEAPLTTANGRQKWVRMLGNSIRQEGRIVKIYGAFQDITSQKEADQLHKSSQEQFKIAFDNAAVGMALMNPNGLWIKLNKAMCQIFGYTEEELLQGSFKDITYPDDVVENVAYLREITENKRDTFRMEKRYYHKLGHIVWGILNVSCVRNEQGQVQYLVSQVIDITAQKRAELLHSQSEERFKSSFDNAAIGMALVSTQGRWLKVNKSLCRILGYSAEEFQQMDFQEITHSDDLSVDLHLGQQMLNNKLDCCQAEKRYYHKQGHLVWTLLSVSCVRNEDGTAAYFISQVDDITEKKKIELDLISAKEQAEQAVVAKSQFLSTMSHEIRTPLNAVIGITHLLLKNNPLPDQLKNLNVLKYSAESLLVLINDILDFSKIEEGKIHFENIPFNLVELINNIRAALLPSADEKGLALKLRLDEDVPRMVMGDPVRISQIFTNLLTNAVKFTENGNITIEAMVQEQLPAATVVHFKITDTGIGIPDDKIDYIFDLFTQASADTTRKYGGTGLGLAITKKLLELQNSAIRVESTPGVGSSFMFDLKLAVSEADEILASTPVPEKKVSLKGLKLLLAEDNPFNVFVAEQFLHDWQIAYDVAATGKEALYLLEKQPYDVILMDLQMPEMDGYEATRQIRNAGIDEWQHLPIIALTASAILDVRDRAYAAGITDYISKPFNPDELYQKIHKYGCLPK</sequence>
<dbReference type="PROSITE" id="PS50113">
    <property type="entry name" value="PAC"/>
    <property type="match status" value="5"/>
</dbReference>
<dbReference type="Gene3D" id="2.10.70.100">
    <property type="match status" value="1"/>
</dbReference>
<dbReference type="InterPro" id="IPR003661">
    <property type="entry name" value="HisK_dim/P_dom"/>
</dbReference>
<dbReference type="InterPro" id="IPR013655">
    <property type="entry name" value="PAS_fold_3"/>
</dbReference>
<dbReference type="CDD" id="cd00082">
    <property type="entry name" value="HisKA"/>
    <property type="match status" value="1"/>
</dbReference>
<dbReference type="NCBIfam" id="TIGR00229">
    <property type="entry name" value="sensory_box"/>
    <property type="match status" value="3"/>
</dbReference>
<dbReference type="Gene3D" id="3.40.50.2300">
    <property type="match status" value="1"/>
</dbReference>
<dbReference type="SUPFAM" id="SSF52172">
    <property type="entry name" value="CheY-like"/>
    <property type="match status" value="1"/>
</dbReference>
<dbReference type="InterPro" id="IPR001610">
    <property type="entry name" value="PAC"/>
</dbReference>
<dbReference type="Pfam" id="PF00512">
    <property type="entry name" value="HisKA"/>
    <property type="match status" value="1"/>
</dbReference>
<feature type="domain" description="PAC" evidence="9">
    <location>
        <begin position="84"/>
        <end position="135"/>
    </location>
</feature>
<dbReference type="PANTHER" id="PTHR45339:SF1">
    <property type="entry name" value="HYBRID SIGNAL TRANSDUCTION HISTIDINE KINASE J"/>
    <property type="match status" value="1"/>
</dbReference>
<name>A0A6J4JNM3_9BACT</name>
<evidence type="ECO:0000256" key="5">
    <source>
        <dbReference type="PROSITE-ProRule" id="PRU00169"/>
    </source>
</evidence>
<dbReference type="Gene3D" id="3.30.450.20">
    <property type="entry name" value="PAS domain"/>
    <property type="match status" value="5"/>
</dbReference>
<dbReference type="InterPro" id="IPR011006">
    <property type="entry name" value="CheY-like_superfamily"/>
</dbReference>
<dbReference type="CDD" id="cd17546">
    <property type="entry name" value="REC_hyHK_CKI1_RcsC-like"/>
    <property type="match status" value="1"/>
</dbReference>
<dbReference type="Pfam" id="PF00072">
    <property type="entry name" value="Response_reg"/>
    <property type="match status" value="1"/>
</dbReference>
<dbReference type="Gene3D" id="1.10.287.130">
    <property type="match status" value="1"/>
</dbReference>
<feature type="modified residue" description="4-aspartylphosphate" evidence="5">
    <location>
        <position position="952"/>
    </location>
</feature>
<evidence type="ECO:0000259" key="8">
    <source>
        <dbReference type="PROSITE" id="PS50112"/>
    </source>
</evidence>
<evidence type="ECO:0000256" key="1">
    <source>
        <dbReference type="ARBA" id="ARBA00000085"/>
    </source>
</evidence>
<evidence type="ECO:0000313" key="10">
    <source>
        <dbReference type="EMBL" id="CAA9283394.1"/>
    </source>
</evidence>
<reference evidence="10" key="1">
    <citation type="submission" date="2020-02" db="EMBL/GenBank/DDBJ databases">
        <authorList>
            <person name="Meier V. D."/>
        </authorList>
    </citation>
    <scope>NUCLEOTIDE SEQUENCE</scope>
    <source>
        <strain evidence="10">AVDCRST_MAG95</strain>
    </source>
</reference>
<dbReference type="InterPro" id="IPR036890">
    <property type="entry name" value="HATPase_C_sf"/>
</dbReference>
<evidence type="ECO:0000256" key="2">
    <source>
        <dbReference type="ARBA" id="ARBA00012438"/>
    </source>
</evidence>
<dbReference type="InterPro" id="IPR001789">
    <property type="entry name" value="Sig_transdc_resp-reg_receiver"/>
</dbReference>
<feature type="domain" description="PAC" evidence="9">
    <location>
        <begin position="462"/>
        <end position="514"/>
    </location>
</feature>
<dbReference type="SMART" id="SM00448">
    <property type="entry name" value="REC"/>
    <property type="match status" value="1"/>
</dbReference>
<dbReference type="InterPro" id="IPR036097">
    <property type="entry name" value="HisK_dim/P_sf"/>
</dbReference>
<feature type="domain" description="PAS" evidence="8">
    <location>
        <begin position="388"/>
        <end position="458"/>
    </location>
</feature>
<dbReference type="Pfam" id="PF13426">
    <property type="entry name" value="PAS_9"/>
    <property type="match status" value="2"/>
</dbReference>
<dbReference type="EMBL" id="CADCTJ010001089">
    <property type="protein sequence ID" value="CAA9283394.1"/>
    <property type="molecule type" value="Genomic_DNA"/>
</dbReference>
<dbReference type="GO" id="GO:0000155">
    <property type="term" value="F:phosphorelay sensor kinase activity"/>
    <property type="evidence" value="ECO:0007669"/>
    <property type="project" value="InterPro"/>
</dbReference>
<dbReference type="AlphaFoldDB" id="A0A6J4JNM3"/>
<dbReference type="EC" id="2.7.13.3" evidence="2"/>
<proteinExistence type="predicted"/>
<dbReference type="SUPFAM" id="SSF47384">
    <property type="entry name" value="Homodimeric domain of signal transducing histidine kinase"/>
    <property type="match status" value="1"/>
</dbReference>
<dbReference type="SUPFAM" id="SSF55785">
    <property type="entry name" value="PYP-like sensor domain (PAS domain)"/>
    <property type="match status" value="5"/>
</dbReference>
<dbReference type="PROSITE" id="PS50110">
    <property type="entry name" value="RESPONSE_REGULATORY"/>
    <property type="match status" value="1"/>
</dbReference>
<organism evidence="10">
    <name type="scientific">uncultured Adhaeribacter sp</name>
    <dbReference type="NCBI Taxonomy" id="448109"/>
    <lineage>
        <taxon>Bacteria</taxon>
        <taxon>Pseudomonadati</taxon>
        <taxon>Bacteroidota</taxon>
        <taxon>Cytophagia</taxon>
        <taxon>Cytophagales</taxon>
        <taxon>Hymenobacteraceae</taxon>
        <taxon>Adhaeribacter</taxon>
        <taxon>environmental samples</taxon>
    </lineage>
</organism>
<dbReference type="InterPro" id="IPR000700">
    <property type="entry name" value="PAS-assoc_C"/>
</dbReference>
<dbReference type="Gene3D" id="3.30.565.10">
    <property type="entry name" value="Histidine kinase-like ATPase, C-terminal domain"/>
    <property type="match status" value="1"/>
</dbReference>
<evidence type="ECO:0000259" key="9">
    <source>
        <dbReference type="PROSITE" id="PS50113"/>
    </source>
</evidence>
<evidence type="ECO:0000259" key="6">
    <source>
        <dbReference type="PROSITE" id="PS50109"/>
    </source>
</evidence>
<feature type="domain" description="PAC" evidence="9">
    <location>
        <begin position="336"/>
        <end position="387"/>
    </location>
</feature>
<dbReference type="CDD" id="cd00130">
    <property type="entry name" value="PAS"/>
    <property type="match status" value="2"/>
</dbReference>
<protein>
    <recommendedName>
        <fullName evidence="2">histidine kinase</fullName>
        <ecNumber evidence="2">2.7.13.3</ecNumber>
    </recommendedName>
</protein>
<dbReference type="InterPro" id="IPR000014">
    <property type="entry name" value="PAS"/>
</dbReference>
<dbReference type="PANTHER" id="PTHR45339">
    <property type="entry name" value="HYBRID SIGNAL TRANSDUCTION HISTIDINE KINASE J"/>
    <property type="match status" value="1"/>
</dbReference>
<feature type="domain" description="Histidine kinase" evidence="6">
    <location>
        <begin position="659"/>
        <end position="880"/>
    </location>
</feature>
<feature type="domain" description="Response regulatory" evidence="7">
    <location>
        <begin position="903"/>
        <end position="1021"/>
    </location>
</feature>
<dbReference type="InterPro" id="IPR005467">
    <property type="entry name" value="His_kinase_dom"/>
</dbReference>
<dbReference type="SUPFAM" id="SSF55874">
    <property type="entry name" value="ATPase domain of HSP90 chaperone/DNA topoisomerase II/histidine kinase"/>
    <property type="match status" value="1"/>
</dbReference>
<feature type="domain" description="PAC" evidence="9">
    <location>
        <begin position="210"/>
        <end position="261"/>
    </location>
</feature>
<comment type="catalytic activity">
    <reaction evidence="1">
        <text>ATP + protein L-histidine = ADP + protein N-phospho-L-histidine.</text>
        <dbReference type="EC" id="2.7.13.3"/>
    </reaction>
</comment>
<evidence type="ECO:0000256" key="3">
    <source>
        <dbReference type="ARBA" id="ARBA00022553"/>
    </source>
</evidence>